<proteinExistence type="predicted"/>
<organism evidence="1 2">
    <name type="scientific">Schistosoma mattheei</name>
    <dbReference type="NCBI Taxonomy" id="31246"/>
    <lineage>
        <taxon>Eukaryota</taxon>
        <taxon>Metazoa</taxon>
        <taxon>Spiralia</taxon>
        <taxon>Lophotrochozoa</taxon>
        <taxon>Platyhelminthes</taxon>
        <taxon>Trematoda</taxon>
        <taxon>Digenea</taxon>
        <taxon>Strigeidida</taxon>
        <taxon>Schistosomatoidea</taxon>
        <taxon>Schistosomatidae</taxon>
        <taxon>Schistosoma</taxon>
    </lineage>
</organism>
<dbReference type="AlphaFoldDB" id="A0A3P8E9L4"/>
<dbReference type="Proteomes" id="UP000269396">
    <property type="component" value="Unassembled WGS sequence"/>
</dbReference>
<evidence type="ECO:0000313" key="2">
    <source>
        <dbReference type="Proteomes" id="UP000269396"/>
    </source>
</evidence>
<gene>
    <name evidence="1" type="ORF">SMTD_LOCUS7673</name>
</gene>
<protein>
    <submittedName>
        <fullName evidence="1">Uncharacterized protein</fullName>
    </submittedName>
</protein>
<reference evidence="1 2" key="1">
    <citation type="submission" date="2018-11" db="EMBL/GenBank/DDBJ databases">
        <authorList>
            <consortium name="Pathogen Informatics"/>
        </authorList>
    </citation>
    <scope>NUCLEOTIDE SEQUENCE [LARGE SCALE GENOMIC DNA]</scope>
    <source>
        <strain>Denwood</strain>
        <strain evidence="2">Zambia</strain>
    </source>
</reference>
<accession>A0A3P8E9L4</accession>
<evidence type="ECO:0000313" key="1">
    <source>
        <dbReference type="EMBL" id="VDP40825.1"/>
    </source>
</evidence>
<keyword evidence="2" id="KW-1185">Reference proteome</keyword>
<sequence>MDSSARCTCIAELMFTLGLESSTIRFKRHRVIHLATESIIAYKKLVN</sequence>
<name>A0A3P8E9L4_9TREM</name>
<dbReference type="EMBL" id="UZAL01028387">
    <property type="protein sequence ID" value="VDP40825.1"/>
    <property type="molecule type" value="Genomic_DNA"/>
</dbReference>